<sequence length="316" mass="34366">MSSLHLGVLLLLVLAAEWVNASCNCYGRGEVAFNGSHYCRCKCVVNRTQLDGSAVIVEEYVPPDCRYTTAQVERVRVDVQQPLAGFLWPKFATAVIQGLALDPVTATLFRHSMTNVSASSIRIDFDFRDNAVTAANSLGPAQQARARFEQAVADPASYPWVATLGISAVSRVTKRESVANSDPTIAATVGGYEIPWETMAATIALIMIPFSVFFTDMIASDNFISSEEEGQELLDEYIKATSVANLRMNGEGVELNVSPSAHKYAGGARAEKEAWLEGLPEDQTDEPVPLQRKATRSARDYSAHFYAAAQDGDESQ</sequence>
<name>A0A7S1R2F2_NEODS</name>
<accession>A0A7S1R2F2</accession>
<feature type="signal peptide" evidence="2">
    <location>
        <begin position="1"/>
        <end position="21"/>
    </location>
</feature>
<dbReference type="AlphaFoldDB" id="A0A7S1R2F2"/>
<keyword evidence="2" id="KW-0732">Signal</keyword>
<protein>
    <recommendedName>
        <fullName evidence="4">Transmembrane protein 231</fullName>
    </recommendedName>
</protein>
<dbReference type="EMBL" id="HBGF01052114">
    <property type="protein sequence ID" value="CAD9154860.1"/>
    <property type="molecule type" value="Transcribed_RNA"/>
</dbReference>
<evidence type="ECO:0000256" key="2">
    <source>
        <dbReference type="SAM" id="SignalP"/>
    </source>
</evidence>
<feature type="chain" id="PRO_5031326747" description="Transmembrane protein 231" evidence="2">
    <location>
        <begin position="22"/>
        <end position="316"/>
    </location>
</feature>
<evidence type="ECO:0008006" key="4">
    <source>
        <dbReference type="Google" id="ProtNLM"/>
    </source>
</evidence>
<evidence type="ECO:0000313" key="3">
    <source>
        <dbReference type="EMBL" id="CAD9154860.1"/>
    </source>
</evidence>
<gene>
    <name evidence="3" type="ORF">NDES1114_LOCUS34867</name>
</gene>
<reference evidence="3" key="1">
    <citation type="submission" date="2021-01" db="EMBL/GenBank/DDBJ databases">
        <authorList>
            <person name="Corre E."/>
            <person name="Pelletier E."/>
            <person name="Niang G."/>
            <person name="Scheremetjew M."/>
            <person name="Finn R."/>
            <person name="Kale V."/>
            <person name="Holt S."/>
            <person name="Cochrane G."/>
            <person name="Meng A."/>
            <person name="Brown T."/>
            <person name="Cohen L."/>
        </authorList>
    </citation>
    <scope>NUCLEOTIDE SEQUENCE</scope>
    <source>
        <strain evidence="3">CCAP 1951/1</strain>
    </source>
</reference>
<proteinExistence type="predicted"/>
<evidence type="ECO:0000256" key="1">
    <source>
        <dbReference type="SAM" id="MobiDB-lite"/>
    </source>
</evidence>
<organism evidence="3">
    <name type="scientific">Neobodo designis</name>
    <name type="common">Flagellated protozoan</name>
    <name type="synonym">Bodo designis</name>
    <dbReference type="NCBI Taxonomy" id="312471"/>
    <lineage>
        <taxon>Eukaryota</taxon>
        <taxon>Discoba</taxon>
        <taxon>Euglenozoa</taxon>
        <taxon>Kinetoplastea</taxon>
        <taxon>Metakinetoplastina</taxon>
        <taxon>Neobodonida</taxon>
        <taxon>Neobodo</taxon>
    </lineage>
</organism>
<feature type="region of interest" description="Disordered" evidence="1">
    <location>
        <begin position="277"/>
        <end position="298"/>
    </location>
</feature>